<protein>
    <submittedName>
        <fullName evidence="2">WGS project CAEQ00000000 data, annotated contig 686</fullName>
    </submittedName>
</protein>
<dbReference type="VEuPathDB" id="TriTrypDB:TcIL3000_0_17400"/>
<dbReference type="PANTHER" id="PTHR22504:SF0">
    <property type="entry name" value="REPRESSOR OF RNA POLYMERASE III TRANSCRIPTION MAF1 HOMOLOG"/>
    <property type="match status" value="1"/>
</dbReference>
<dbReference type="GO" id="GO:0000994">
    <property type="term" value="F:RNA polymerase III core binding"/>
    <property type="evidence" value="ECO:0007669"/>
    <property type="project" value="TreeGrafter"/>
</dbReference>
<organism evidence="2 3">
    <name type="scientific">Trypanosoma congolense (strain IL3000)</name>
    <dbReference type="NCBI Taxonomy" id="1068625"/>
    <lineage>
        <taxon>Eukaryota</taxon>
        <taxon>Discoba</taxon>
        <taxon>Euglenozoa</taxon>
        <taxon>Kinetoplastea</taxon>
        <taxon>Metakinetoplastina</taxon>
        <taxon>Trypanosomatida</taxon>
        <taxon>Trypanosomatidae</taxon>
        <taxon>Trypanosoma</taxon>
        <taxon>Nannomonas</taxon>
    </lineage>
</organism>
<evidence type="ECO:0000313" key="2">
    <source>
        <dbReference type="EMBL" id="CCD16855.1"/>
    </source>
</evidence>
<keyword evidence="3" id="KW-1185">Reference proteome</keyword>
<dbReference type="Proteomes" id="UP000000702">
    <property type="component" value="Unassembled WGS sequence"/>
</dbReference>
<feature type="region of interest" description="Disordered" evidence="1">
    <location>
        <begin position="234"/>
        <end position="256"/>
    </location>
</feature>
<dbReference type="InterPro" id="IPR038564">
    <property type="entry name" value="Maf1_sf"/>
</dbReference>
<evidence type="ECO:0000313" key="3">
    <source>
        <dbReference type="Proteomes" id="UP000000702"/>
    </source>
</evidence>
<sequence>MEFVPLESFEFLNSLLHSVEAQDCLMTVRLEAFTCRCTRKKKQLAASIADYANKTTPPLRPACPVGLPAPPLLNLSDEGPPTTQFEAVEHVEPSDIDDRLVFLVAALNSIYGEDGYDFSVLTEKDFVTCDEAHVRAEVNTTLRSLPPSCSPAVEQFWARVSEQTSDASQGCEYFRFSSPSCDPMASRALFSQHYFLYNKRTRLLVSLLVSAEGNLYRSDDGCAPDNHLYYDGYSSSSKSPLWPDGPGGASRDGECR</sequence>
<dbReference type="EMBL" id="CAEQ01002477">
    <property type="protein sequence ID" value="CCD16855.1"/>
    <property type="molecule type" value="Genomic_DNA"/>
</dbReference>
<dbReference type="GO" id="GO:0016480">
    <property type="term" value="P:negative regulation of transcription by RNA polymerase III"/>
    <property type="evidence" value="ECO:0007669"/>
    <property type="project" value="InterPro"/>
</dbReference>
<reference evidence="2 3" key="2">
    <citation type="journal article" date="2012" name="Proc. Natl. Acad. Sci. U.S.A.">
        <title>Antigenic diversity is generated by distinct evolutionary mechanisms in African trypanosome species.</title>
        <authorList>
            <person name="Jackson A.P."/>
            <person name="Berry A."/>
            <person name="Aslett M."/>
            <person name="Allison H.C."/>
            <person name="Burton P."/>
            <person name="Vavrova-Anderson J."/>
            <person name="Brown R."/>
            <person name="Browne H."/>
            <person name="Corton N."/>
            <person name="Hauser H."/>
            <person name="Gamble J."/>
            <person name="Gilderthorp R."/>
            <person name="Marcello L."/>
            <person name="McQuillan J."/>
            <person name="Otto T.D."/>
            <person name="Quail M.A."/>
            <person name="Sanders M.J."/>
            <person name="van Tonder A."/>
            <person name="Ginger M.L."/>
            <person name="Field M.C."/>
            <person name="Barry J.D."/>
            <person name="Hertz-Fowler C."/>
            <person name="Berriman M."/>
        </authorList>
    </citation>
    <scope>NUCLEOTIDE SEQUENCE [LARGE SCALE GENOMIC DNA]</scope>
    <source>
        <strain evidence="2 3">IL3000</strain>
    </source>
</reference>
<dbReference type="AlphaFoldDB" id="F9WHR1"/>
<dbReference type="GO" id="GO:0005634">
    <property type="term" value="C:nucleus"/>
    <property type="evidence" value="ECO:0007669"/>
    <property type="project" value="TreeGrafter"/>
</dbReference>
<accession>F9WHR1</accession>
<dbReference type="Pfam" id="PF09174">
    <property type="entry name" value="Maf1"/>
    <property type="match status" value="1"/>
</dbReference>
<dbReference type="PANTHER" id="PTHR22504">
    <property type="entry name" value="REPRESSOR OF RNA POLYMERASE III TRANSCRIPTION MAF1"/>
    <property type="match status" value="1"/>
</dbReference>
<reference evidence="3" key="1">
    <citation type="submission" date="2011-07" db="EMBL/GenBank/DDBJ databases">
        <title>Divergent evolution of antigenic variation in African trypanosomes.</title>
        <authorList>
            <person name="Jackson A.P."/>
            <person name="Berry A."/>
            <person name="Allison H.C."/>
            <person name="Burton P."/>
            <person name="Anderson J."/>
            <person name="Aslett M."/>
            <person name="Brown R."/>
            <person name="Corton N."/>
            <person name="Harris D."/>
            <person name="Hauser H."/>
            <person name="Gamble J."/>
            <person name="Gilderthorp R."/>
            <person name="McQuillan J."/>
            <person name="Quail M.A."/>
            <person name="Sanders M."/>
            <person name="Van Tonder A."/>
            <person name="Ginger M.L."/>
            <person name="Donelson J.E."/>
            <person name="Field M.C."/>
            <person name="Barry J.D."/>
            <person name="Berriman M."/>
            <person name="Hertz-Fowler C."/>
        </authorList>
    </citation>
    <scope>NUCLEOTIDE SEQUENCE [LARGE SCALE GENOMIC DNA]</scope>
    <source>
        <strain evidence="3">IL3000</strain>
    </source>
</reference>
<evidence type="ECO:0000256" key="1">
    <source>
        <dbReference type="SAM" id="MobiDB-lite"/>
    </source>
</evidence>
<comment type="caution">
    <text evidence="2">The sequence shown here is derived from an EMBL/GenBank/DDBJ whole genome shotgun (WGS) entry which is preliminary data.</text>
</comment>
<dbReference type="Gene3D" id="3.40.1000.50">
    <property type="entry name" value="Repressor of RNA polymerase III transcription Maf1"/>
    <property type="match status" value="1"/>
</dbReference>
<name>F9WHR1_TRYCI</name>
<proteinExistence type="predicted"/>
<dbReference type="InterPro" id="IPR015257">
    <property type="entry name" value="Maf1"/>
</dbReference>
<gene>
    <name evidence="2" type="ORF">TCIL3000_0_17400</name>
</gene>